<name>A0ABD2TAK8_9SOLN</name>
<feature type="region of interest" description="Disordered" evidence="1">
    <location>
        <begin position="18"/>
        <end position="57"/>
    </location>
</feature>
<gene>
    <name evidence="2" type="ORF">AABB24_018204</name>
</gene>
<evidence type="ECO:0000313" key="2">
    <source>
        <dbReference type="EMBL" id="KAL3353353.1"/>
    </source>
</evidence>
<dbReference type="EMBL" id="JBJKTR010000011">
    <property type="protein sequence ID" value="KAL3353353.1"/>
    <property type="molecule type" value="Genomic_DNA"/>
</dbReference>
<feature type="region of interest" description="Disordered" evidence="1">
    <location>
        <begin position="147"/>
        <end position="191"/>
    </location>
</feature>
<evidence type="ECO:0000313" key="3">
    <source>
        <dbReference type="Proteomes" id="UP001627284"/>
    </source>
</evidence>
<dbReference type="PANTHER" id="PTHR31115">
    <property type="entry name" value="OS05G0107300 PROTEIN"/>
    <property type="match status" value="1"/>
</dbReference>
<organism evidence="2 3">
    <name type="scientific">Solanum stoloniferum</name>
    <dbReference type="NCBI Taxonomy" id="62892"/>
    <lineage>
        <taxon>Eukaryota</taxon>
        <taxon>Viridiplantae</taxon>
        <taxon>Streptophyta</taxon>
        <taxon>Embryophyta</taxon>
        <taxon>Tracheophyta</taxon>
        <taxon>Spermatophyta</taxon>
        <taxon>Magnoliopsida</taxon>
        <taxon>eudicotyledons</taxon>
        <taxon>Gunneridae</taxon>
        <taxon>Pentapetalae</taxon>
        <taxon>asterids</taxon>
        <taxon>lamiids</taxon>
        <taxon>Solanales</taxon>
        <taxon>Solanaceae</taxon>
        <taxon>Solanoideae</taxon>
        <taxon>Solaneae</taxon>
        <taxon>Solanum</taxon>
    </lineage>
</organism>
<dbReference type="AlphaFoldDB" id="A0ABD2TAK8"/>
<reference evidence="2 3" key="1">
    <citation type="submission" date="2024-05" db="EMBL/GenBank/DDBJ databases">
        <title>De novo assembly of an allotetraploid wild potato.</title>
        <authorList>
            <person name="Hosaka A.J."/>
        </authorList>
    </citation>
    <scope>NUCLEOTIDE SEQUENCE [LARGE SCALE GENOMIC DNA]</scope>
    <source>
        <tissue evidence="2">Young leaves</tissue>
    </source>
</reference>
<evidence type="ECO:0000256" key="1">
    <source>
        <dbReference type="SAM" id="MobiDB-lite"/>
    </source>
</evidence>
<proteinExistence type="predicted"/>
<keyword evidence="3" id="KW-1185">Reference proteome</keyword>
<feature type="compositionally biased region" description="Polar residues" evidence="1">
    <location>
        <begin position="150"/>
        <end position="182"/>
    </location>
</feature>
<sequence>MAGNGRFNLTPASSDSGFVGSYTNGPEGSYMGPSMDRSGSFRESSDTRIFGSGKGASRGTGAVVGDLPSLSQCLMLELIVMSDQQYTRSGELRRILGFTVGSTSEKSSLHFGDELKKFRDSVAESCNKASGRAKKLDEQLHKLIKYSEGIPSTKQQRNEQLTNERLGGSMNTDTSRPFSSCNTEDRVAAEE</sequence>
<dbReference type="PANTHER" id="PTHR31115:SF2">
    <property type="entry name" value="OS05G0107300 PROTEIN"/>
    <property type="match status" value="1"/>
</dbReference>
<comment type="caution">
    <text evidence="2">The sequence shown here is derived from an EMBL/GenBank/DDBJ whole genome shotgun (WGS) entry which is preliminary data.</text>
</comment>
<dbReference type="Proteomes" id="UP001627284">
    <property type="component" value="Unassembled WGS sequence"/>
</dbReference>
<protein>
    <submittedName>
        <fullName evidence="2">Uncharacterized protein</fullName>
    </submittedName>
</protein>
<accession>A0ABD2TAK8</accession>